<evidence type="ECO:0000313" key="3">
    <source>
        <dbReference type="Proteomes" id="UP000250266"/>
    </source>
</evidence>
<evidence type="ECO:0000259" key="1">
    <source>
        <dbReference type="Pfam" id="PF06985"/>
    </source>
</evidence>
<dbReference type="InterPro" id="IPR010730">
    <property type="entry name" value="HET"/>
</dbReference>
<evidence type="ECO:0000313" key="2">
    <source>
        <dbReference type="EMBL" id="OCK79442.1"/>
    </source>
</evidence>
<keyword evidence="3" id="KW-1185">Reference proteome</keyword>
<proteinExistence type="predicted"/>
<dbReference type="Proteomes" id="UP000250266">
    <property type="component" value="Unassembled WGS sequence"/>
</dbReference>
<accession>A0A8E2JEI0</accession>
<dbReference type="PANTHER" id="PTHR33112:SF1">
    <property type="entry name" value="HETEROKARYON INCOMPATIBILITY DOMAIN-CONTAINING PROTEIN"/>
    <property type="match status" value="1"/>
</dbReference>
<dbReference type="Pfam" id="PF06985">
    <property type="entry name" value="HET"/>
    <property type="match status" value="1"/>
</dbReference>
<gene>
    <name evidence="2" type="ORF">K432DRAFT_435370</name>
</gene>
<sequence>MLLYTETCLLRCGLSTAKHVRVVHAPHQIKYIALSYVWGQASTQTAAICGETLSADLPNVINDAIYATMLLGFQFLWVDKYCIHQQNEADKLPQIQQIDKRYHKAELIFVSEAGKDPSYSLPETYQKAILSRRRLVFTERQLYFECRGIHCREAIDSPLAAMHAKDGQRIEHWNSPNILHSFTEKQKPWIVIEVIAEYSSK</sequence>
<dbReference type="EMBL" id="KV745006">
    <property type="protein sequence ID" value="OCK79442.1"/>
    <property type="molecule type" value="Genomic_DNA"/>
</dbReference>
<name>A0A8E2JEI0_9PEZI</name>
<dbReference type="OrthoDB" id="5428863at2759"/>
<feature type="domain" description="Heterokaryon incompatibility" evidence="1">
    <location>
        <begin position="31"/>
        <end position="124"/>
    </location>
</feature>
<dbReference type="AlphaFoldDB" id="A0A8E2JEI0"/>
<organism evidence="2 3">
    <name type="scientific">Lepidopterella palustris CBS 459.81</name>
    <dbReference type="NCBI Taxonomy" id="1314670"/>
    <lineage>
        <taxon>Eukaryota</taxon>
        <taxon>Fungi</taxon>
        <taxon>Dikarya</taxon>
        <taxon>Ascomycota</taxon>
        <taxon>Pezizomycotina</taxon>
        <taxon>Dothideomycetes</taxon>
        <taxon>Pleosporomycetidae</taxon>
        <taxon>Mytilinidiales</taxon>
        <taxon>Argynnaceae</taxon>
        <taxon>Lepidopterella</taxon>
    </lineage>
</organism>
<dbReference type="PANTHER" id="PTHR33112">
    <property type="entry name" value="DOMAIN PROTEIN, PUTATIVE-RELATED"/>
    <property type="match status" value="1"/>
</dbReference>
<protein>
    <recommendedName>
        <fullName evidence="1">Heterokaryon incompatibility domain-containing protein</fullName>
    </recommendedName>
</protein>
<reference evidence="2 3" key="1">
    <citation type="journal article" date="2016" name="Nat. Commun.">
        <title>Ectomycorrhizal ecology is imprinted in the genome of the dominant symbiotic fungus Cenococcum geophilum.</title>
        <authorList>
            <consortium name="DOE Joint Genome Institute"/>
            <person name="Peter M."/>
            <person name="Kohler A."/>
            <person name="Ohm R.A."/>
            <person name="Kuo A."/>
            <person name="Krutzmann J."/>
            <person name="Morin E."/>
            <person name="Arend M."/>
            <person name="Barry K.W."/>
            <person name="Binder M."/>
            <person name="Choi C."/>
            <person name="Clum A."/>
            <person name="Copeland A."/>
            <person name="Grisel N."/>
            <person name="Haridas S."/>
            <person name="Kipfer T."/>
            <person name="LaButti K."/>
            <person name="Lindquist E."/>
            <person name="Lipzen A."/>
            <person name="Maire R."/>
            <person name="Meier B."/>
            <person name="Mihaltcheva S."/>
            <person name="Molinier V."/>
            <person name="Murat C."/>
            <person name="Poggeler S."/>
            <person name="Quandt C.A."/>
            <person name="Sperisen C."/>
            <person name="Tritt A."/>
            <person name="Tisserant E."/>
            <person name="Crous P.W."/>
            <person name="Henrissat B."/>
            <person name="Nehls U."/>
            <person name="Egli S."/>
            <person name="Spatafora J.W."/>
            <person name="Grigoriev I.V."/>
            <person name="Martin F.M."/>
        </authorList>
    </citation>
    <scope>NUCLEOTIDE SEQUENCE [LARGE SCALE GENOMIC DNA]</scope>
    <source>
        <strain evidence="2 3">CBS 459.81</strain>
    </source>
</reference>